<dbReference type="RefSeq" id="WP_104008362.1">
    <property type="nucleotide sequence ID" value="NZ_FNVD01000009.1"/>
</dbReference>
<protein>
    <submittedName>
        <fullName evidence="2">Predicted lipid carrier protein YhbT, contains SCP2 domain</fullName>
    </submittedName>
</protein>
<gene>
    <name evidence="2" type="ORF">SAMN05421751_109122</name>
</gene>
<dbReference type="InterPro" id="IPR003033">
    <property type="entry name" value="SCP2_sterol-bd_dom"/>
</dbReference>
<proteinExistence type="predicted"/>
<dbReference type="SUPFAM" id="SSF55718">
    <property type="entry name" value="SCP-like"/>
    <property type="match status" value="1"/>
</dbReference>
<sequence>MTEIAHGKPDATGAGPLRFLPPPPLFLLQPILARVARRVAGLHPSLFDRLGPHRTACFVIDPRGLPFVLLLVPDPENLVFRAEPRRREPQSDARIAGNFFDLLALVDGNSDGDALFFSRDLDITGNTEAVVCLRNALDDVEGSIAEDAAGLFGAPGRAILAALRRAGDRRGGS</sequence>
<organism evidence="2 3">
    <name type="scientific">Jhaorihella thermophila</name>
    <dbReference type="NCBI Taxonomy" id="488547"/>
    <lineage>
        <taxon>Bacteria</taxon>
        <taxon>Pseudomonadati</taxon>
        <taxon>Pseudomonadota</taxon>
        <taxon>Alphaproteobacteria</taxon>
        <taxon>Rhodobacterales</taxon>
        <taxon>Paracoccaceae</taxon>
        <taxon>Jhaorihella</taxon>
    </lineage>
</organism>
<dbReference type="OrthoDB" id="8479080at2"/>
<dbReference type="InterPro" id="IPR036527">
    <property type="entry name" value="SCP2_sterol-bd_dom_sf"/>
</dbReference>
<dbReference type="EMBL" id="FNVD01000009">
    <property type="protein sequence ID" value="SEG05267.1"/>
    <property type="molecule type" value="Genomic_DNA"/>
</dbReference>
<feature type="domain" description="SCP2" evidence="1">
    <location>
        <begin position="57"/>
        <end position="137"/>
    </location>
</feature>
<evidence type="ECO:0000313" key="2">
    <source>
        <dbReference type="EMBL" id="SEG05267.1"/>
    </source>
</evidence>
<name>A0A1H5X1V4_9RHOB</name>
<dbReference type="Proteomes" id="UP000236742">
    <property type="component" value="Unassembled WGS sequence"/>
</dbReference>
<accession>A0A1H5X1V4</accession>
<evidence type="ECO:0000313" key="3">
    <source>
        <dbReference type="Proteomes" id="UP000236742"/>
    </source>
</evidence>
<dbReference type="Pfam" id="PF02036">
    <property type="entry name" value="SCP2"/>
    <property type="match status" value="1"/>
</dbReference>
<evidence type="ECO:0000259" key="1">
    <source>
        <dbReference type="Pfam" id="PF02036"/>
    </source>
</evidence>
<dbReference type="AlphaFoldDB" id="A0A1H5X1V4"/>
<reference evidence="2 3" key="1">
    <citation type="submission" date="2016-10" db="EMBL/GenBank/DDBJ databases">
        <authorList>
            <person name="de Groot N.N."/>
        </authorList>
    </citation>
    <scope>NUCLEOTIDE SEQUENCE [LARGE SCALE GENOMIC DNA]</scope>
    <source>
        <strain evidence="2 3">DSM 23413</strain>
    </source>
</reference>
<keyword evidence="3" id="KW-1185">Reference proteome</keyword>